<dbReference type="InterPro" id="IPR050131">
    <property type="entry name" value="Peptidase_S8_subtilisin-like"/>
</dbReference>
<evidence type="ECO:0000256" key="4">
    <source>
        <dbReference type="ARBA" id="ARBA00022825"/>
    </source>
</evidence>
<comment type="similarity">
    <text evidence="1 5">Belongs to the peptidase S8 family.</text>
</comment>
<organism evidence="8">
    <name type="scientific">Fusarium oxysporum f. sp. pisi HDV247</name>
    <dbReference type="NCBI Taxonomy" id="1080344"/>
    <lineage>
        <taxon>Eukaryota</taxon>
        <taxon>Fungi</taxon>
        <taxon>Dikarya</taxon>
        <taxon>Ascomycota</taxon>
        <taxon>Pezizomycotina</taxon>
        <taxon>Sordariomycetes</taxon>
        <taxon>Hypocreomycetidae</taxon>
        <taxon>Hypocreales</taxon>
        <taxon>Nectriaceae</taxon>
        <taxon>Fusarium</taxon>
        <taxon>Fusarium oxysporum species complex</taxon>
    </lineage>
</organism>
<evidence type="ECO:0000256" key="1">
    <source>
        <dbReference type="ARBA" id="ARBA00011073"/>
    </source>
</evidence>
<dbReference type="SUPFAM" id="SSF52743">
    <property type="entry name" value="Subtilisin-like"/>
    <property type="match status" value="1"/>
</dbReference>
<dbReference type="PROSITE" id="PS00138">
    <property type="entry name" value="SUBTILASE_SER"/>
    <property type="match status" value="1"/>
</dbReference>
<evidence type="ECO:0000256" key="2">
    <source>
        <dbReference type="ARBA" id="ARBA00022670"/>
    </source>
</evidence>
<dbReference type="PANTHER" id="PTHR43806">
    <property type="entry name" value="PEPTIDASE S8"/>
    <property type="match status" value="1"/>
</dbReference>
<dbReference type="InterPro" id="IPR015500">
    <property type="entry name" value="Peptidase_S8_subtilisin-rel"/>
</dbReference>
<dbReference type="OrthoDB" id="206201at2759"/>
<dbReference type="GO" id="GO:0006508">
    <property type="term" value="P:proteolysis"/>
    <property type="evidence" value="ECO:0007669"/>
    <property type="project" value="UniProtKB-KW"/>
</dbReference>
<dbReference type="CDD" id="cd00306">
    <property type="entry name" value="Peptidases_S8_S53"/>
    <property type="match status" value="1"/>
</dbReference>
<proteinExistence type="inferred from homology"/>
<dbReference type="EMBL" id="JH650968">
    <property type="protein sequence ID" value="EXA53632.1"/>
    <property type="molecule type" value="Genomic_DNA"/>
</dbReference>
<evidence type="ECO:0000313" key="8">
    <source>
        <dbReference type="EMBL" id="EXA53632.1"/>
    </source>
</evidence>
<dbReference type="InterPro" id="IPR000209">
    <property type="entry name" value="Peptidase_S8/S53_dom"/>
</dbReference>
<dbReference type="InterPro" id="IPR023828">
    <property type="entry name" value="Peptidase_S8_Ser-AS"/>
</dbReference>
<dbReference type="PANTHER" id="PTHR43806:SF11">
    <property type="entry name" value="CEREVISIN-RELATED"/>
    <property type="match status" value="1"/>
</dbReference>
<dbReference type="Proteomes" id="UP000030751">
    <property type="component" value="Unassembled WGS sequence"/>
</dbReference>
<feature type="domain" description="DUF7580" evidence="7">
    <location>
        <begin position="243"/>
        <end position="532"/>
    </location>
</feature>
<dbReference type="GO" id="GO:0004252">
    <property type="term" value="F:serine-type endopeptidase activity"/>
    <property type="evidence" value="ECO:0007669"/>
    <property type="project" value="UniProtKB-UniRule"/>
</dbReference>
<dbReference type="PROSITE" id="PS51892">
    <property type="entry name" value="SUBTILASE"/>
    <property type="match status" value="1"/>
</dbReference>
<feature type="active site" description="Charge relay system" evidence="5">
    <location>
        <position position="665"/>
    </location>
</feature>
<name>W9QGX4_FUSOX</name>
<evidence type="ECO:0000256" key="3">
    <source>
        <dbReference type="ARBA" id="ARBA00022801"/>
    </source>
</evidence>
<keyword evidence="2 5" id="KW-0645">Protease</keyword>
<feature type="active site" description="Charge relay system" evidence="5">
    <location>
        <position position="625"/>
    </location>
</feature>
<gene>
    <name evidence="8" type="ORF">FOVG_01375</name>
</gene>
<dbReference type="PRINTS" id="PR00723">
    <property type="entry name" value="SUBTILISIN"/>
</dbReference>
<dbReference type="AlphaFoldDB" id="W9QGX4"/>
<dbReference type="Pfam" id="PF00082">
    <property type="entry name" value="Peptidase_S8"/>
    <property type="match status" value="1"/>
</dbReference>
<evidence type="ECO:0000259" key="7">
    <source>
        <dbReference type="Pfam" id="PF24476"/>
    </source>
</evidence>
<feature type="domain" description="Peptidase S8/S53" evidence="6">
    <location>
        <begin position="619"/>
        <end position="849"/>
    </location>
</feature>
<sequence length="895" mass="99436">MPELNLIRAKWDFLKALHPLFLFAESLPTVEGADQGRYGSVSVDDVDSLKNQITMLRNDFKLNIIKQQLIDIDQLAEEGSRLGELHLELQSLLGELEDLVDPKVGDINEHEPIVDVECLSCFSRLVTLRKLLQKHDSLELKDIPEFEADFNPKLKPAALALTGTNIALGAESNWGKTYSQTSVAQAASYIRFPQEVDKIGSCRRTVSRFGMVLDRLEDSVGLWTMEAQALDYTSQDVAAIQYAHTFASTCTSLFDQIVSSARCGTPHKATLHLSGFKGDQLRMNIGTCQETGWIPTLFTRSSEKPPSDLFSFSHMCSHSLGTQIVHVAFNSLSMWEDPSNNSAGSEPTPYFGIDQSTALDGLLVHEDPLKPKYRKLAGVLLASSLFQLGDSPWTEQLLGPHTIFVPSPDKKRLDQWCPQVLCTLASKEDNKLQSDDIAAFGVLVLELEAGQKAHWTNADSDWISGEKSNHVRLARILKDWEDVVGDDYRGVGKACLEFDSLIENLDHPDILSDQKGIAVIYKCILEPLFRHLMKNFGNLAPLFDGMFGPWTSLTAAMSLSPSNTAKRALFDDDESLSKPGDQITALNFLKDLKPFFEKVSMLRKDKPIGLMEPLKHERIRIAVLDSGVDDTDPKIRFALKFGRINADKIKSFIGQPNEWQDTYGHGTHVTRLLLETAPAAEIYIGKICIGKMINDEFMPGIAKAIDWAVKDCDAHIISISFGFEDANELIDEAIDRAVEAGKLIFAAASNNGGISGRARPARSEDVFCVHASDGKGNKGGMNPTPMDNRDNFATLGVAVPSKWKGNEVWKSGTSFATPIAAGFAADVLEFANHKCANLTPMKKKLLHKKRGMQAIFRKMAEKRDDYHFVHPNRLWPDEMEDKETAKVIEDIMRDI</sequence>
<keyword evidence="3 5" id="KW-0378">Hydrolase</keyword>
<evidence type="ECO:0000256" key="5">
    <source>
        <dbReference type="PROSITE-ProRule" id="PRU01240"/>
    </source>
</evidence>
<reference evidence="8" key="2">
    <citation type="submission" date="2012-05" db="EMBL/GenBank/DDBJ databases">
        <title>Annotation of the Genome Sequence of Fusarium oxysporum HDV247.</title>
        <authorList>
            <consortium name="The Broad Institute Genomics Platform"/>
            <person name="Ma L.-J."/>
            <person name="Corby-Kistler H."/>
            <person name="Broz K."/>
            <person name="Gale L.R."/>
            <person name="Jonkers W."/>
            <person name="O'Donnell K."/>
            <person name="Ploetz R."/>
            <person name="Steinberg C."/>
            <person name="Schwartz D.C."/>
            <person name="VanEtten H."/>
            <person name="Zhou S."/>
            <person name="Young S.K."/>
            <person name="Zeng Q."/>
            <person name="Gargeya S."/>
            <person name="Fitzgerald M."/>
            <person name="Abouelleil A."/>
            <person name="Alvarado L."/>
            <person name="Chapman S.B."/>
            <person name="Gainer-Dewar J."/>
            <person name="Goldberg J."/>
            <person name="Griggs A."/>
            <person name="Gujja S."/>
            <person name="Hansen M."/>
            <person name="Howarth C."/>
            <person name="Imamovic A."/>
            <person name="Ireland A."/>
            <person name="Larimer J."/>
            <person name="McCowan C."/>
            <person name="Murphy C."/>
            <person name="Pearson M."/>
            <person name="Poon T.W."/>
            <person name="Priest M."/>
            <person name="Roberts A."/>
            <person name="Saif S."/>
            <person name="Shea T."/>
            <person name="Sykes S."/>
            <person name="Wortman J."/>
            <person name="Nusbaum C."/>
            <person name="Birren B."/>
        </authorList>
    </citation>
    <scope>NUCLEOTIDE SEQUENCE</scope>
    <source>
        <strain evidence="8">HDV247</strain>
    </source>
</reference>
<dbReference type="InterPro" id="IPR036852">
    <property type="entry name" value="Peptidase_S8/S53_dom_sf"/>
</dbReference>
<keyword evidence="4 5" id="KW-0720">Serine protease</keyword>
<dbReference type="Gene3D" id="3.40.50.200">
    <property type="entry name" value="Peptidase S8/S53 domain"/>
    <property type="match status" value="1"/>
</dbReference>
<feature type="active site" description="Charge relay system" evidence="5">
    <location>
        <position position="814"/>
    </location>
</feature>
<protein>
    <submittedName>
        <fullName evidence="8">Uncharacterized protein</fullName>
    </submittedName>
</protein>
<evidence type="ECO:0000259" key="6">
    <source>
        <dbReference type="Pfam" id="PF00082"/>
    </source>
</evidence>
<dbReference type="InterPro" id="IPR056002">
    <property type="entry name" value="DUF7580"/>
</dbReference>
<reference evidence="8" key="1">
    <citation type="submission" date="2011-10" db="EMBL/GenBank/DDBJ databases">
        <title>The Genome Sequence of Fusarium oxysporum HDV247.</title>
        <authorList>
            <consortium name="The Broad Institute Genome Sequencing Platform"/>
            <person name="Ma L.-J."/>
            <person name="Gale L.R."/>
            <person name="Schwartz D.C."/>
            <person name="Zhou S."/>
            <person name="Corby-Kistler H."/>
            <person name="Young S.K."/>
            <person name="Zeng Q."/>
            <person name="Gargeya S."/>
            <person name="Fitzgerald M."/>
            <person name="Haas B."/>
            <person name="Abouelleil A."/>
            <person name="Alvarado L."/>
            <person name="Arachchi H.M."/>
            <person name="Berlin A."/>
            <person name="Brown A."/>
            <person name="Chapman S.B."/>
            <person name="Chen Z."/>
            <person name="Dunbar C."/>
            <person name="Freedman E."/>
            <person name="Gearin G."/>
            <person name="Goldberg J."/>
            <person name="Griggs A."/>
            <person name="Gujja S."/>
            <person name="Heiman D."/>
            <person name="Howarth C."/>
            <person name="Larson L."/>
            <person name="Lui A."/>
            <person name="MacDonald P.J.P."/>
            <person name="Montmayeur A."/>
            <person name="Murphy C."/>
            <person name="Neiman D."/>
            <person name="Pearson M."/>
            <person name="Priest M."/>
            <person name="Roberts A."/>
            <person name="Saif S."/>
            <person name="Shea T."/>
            <person name="Shenoy N."/>
            <person name="Sisk P."/>
            <person name="Stolte C."/>
            <person name="Sykes S."/>
            <person name="Wortman J."/>
            <person name="Nusbaum C."/>
            <person name="Birren B."/>
        </authorList>
    </citation>
    <scope>NUCLEOTIDE SEQUENCE [LARGE SCALE GENOMIC DNA]</scope>
    <source>
        <strain evidence="8">HDV247</strain>
    </source>
</reference>
<dbReference type="Pfam" id="PF24476">
    <property type="entry name" value="DUF7580"/>
    <property type="match status" value="1"/>
</dbReference>
<accession>W9QGX4</accession>